<dbReference type="AlphaFoldDB" id="A0AAV7KTE6"/>
<reference evidence="2" key="1">
    <citation type="journal article" date="2022" name="bioRxiv">
        <title>Sequencing and chromosome-scale assembly of the giantPleurodeles waltlgenome.</title>
        <authorList>
            <person name="Brown T."/>
            <person name="Elewa A."/>
            <person name="Iarovenko S."/>
            <person name="Subramanian E."/>
            <person name="Araus A.J."/>
            <person name="Petzold A."/>
            <person name="Susuki M."/>
            <person name="Suzuki K.-i.T."/>
            <person name="Hayashi T."/>
            <person name="Toyoda A."/>
            <person name="Oliveira C."/>
            <person name="Osipova E."/>
            <person name="Leigh N.D."/>
            <person name="Simon A."/>
            <person name="Yun M.H."/>
        </authorList>
    </citation>
    <scope>NUCLEOTIDE SEQUENCE</scope>
    <source>
        <strain evidence="2">20211129_DDA</strain>
        <tissue evidence="2">Liver</tissue>
    </source>
</reference>
<dbReference type="PANTHER" id="PTHR21301:SF12">
    <property type="match status" value="1"/>
</dbReference>
<proteinExistence type="predicted"/>
<sequence length="130" mass="14938">MDIEALYTNIPQYEALQAVRQLFVKEGMTDHLLFVLDCLKIVLEGNFFEFDGKVYQQKKGVSMGAACAPSVANIYVGLFEQTHIYNEMAPFYENFRLWSRHSKSRLIPDDHYNTADSTCSRFLIGIDLTN</sequence>
<accession>A0AAV7KTE6</accession>
<name>A0AAV7KTE6_PLEWA</name>
<evidence type="ECO:0000259" key="1">
    <source>
        <dbReference type="PROSITE" id="PS50878"/>
    </source>
</evidence>
<feature type="domain" description="Reverse transcriptase" evidence="1">
    <location>
        <begin position="1"/>
        <end position="130"/>
    </location>
</feature>
<dbReference type="EMBL" id="JANPWB010000016">
    <property type="protein sequence ID" value="KAJ1082223.1"/>
    <property type="molecule type" value="Genomic_DNA"/>
</dbReference>
<dbReference type="Proteomes" id="UP001066276">
    <property type="component" value="Chromosome 12"/>
</dbReference>
<evidence type="ECO:0000313" key="3">
    <source>
        <dbReference type="Proteomes" id="UP001066276"/>
    </source>
</evidence>
<dbReference type="InterPro" id="IPR000477">
    <property type="entry name" value="RT_dom"/>
</dbReference>
<comment type="caution">
    <text evidence="2">The sequence shown here is derived from an EMBL/GenBank/DDBJ whole genome shotgun (WGS) entry which is preliminary data.</text>
</comment>
<dbReference type="PROSITE" id="PS50878">
    <property type="entry name" value="RT_POL"/>
    <property type="match status" value="1"/>
</dbReference>
<evidence type="ECO:0000313" key="2">
    <source>
        <dbReference type="EMBL" id="KAJ1082223.1"/>
    </source>
</evidence>
<dbReference type="PANTHER" id="PTHR21301">
    <property type="entry name" value="REVERSE TRANSCRIPTASE"/>
    <property type="match status" value="1"/>
</dbReference>
<organism evidence="2 3">
    <name type="scientific">Pleurodeles waltl</name>
    <name type="common">Iberian ribbed newt</name>
    <dbReference type="NCBI Taxonomy" id="8319"/>
    <lineage>
        <taxon>Eukaryota</taxon>
        <taxon>Metazoa</taxon>
        <taxon>Chordata</taxon>
        <taxon>Craniata</taxon>
        <taxon>Vertebrata</taxon>
        <taxon>Euteleostomi</taxon>
        <taxon>Amphibia</taxon>
        <taxon>Batrachia</taxon>
        <taxon>Caudata</taxon>
        <taxon>Salamandroidea</taxon>
        <taxon>Salamandridae</taxon>
        <taxon>Pleurodelinae</taxon>
        <taxon>Pleurodeles</taxon>
    </lineage>
</organism>
<protein>
    <recommendedName>
        <fullName evidence="1">Reverse transcriptase domain-containing protein</fullName>
    </recommendedName>
</protein>
<gene>
    <name evidence="2" type="ORF">NDU88_002391</name>
</gene>
<keyword evidence="3" id="KW-1185">Reference proteome</keyword>